<dbReference type="AlphaFoldDB" id="A0A9X1LNL8"/>
<keyword evidence="3" id="KW-1185">Reference proteome</keyword>
<keyword evidence="1" id="KW-0812">Transmembrane</keyword>
<dbReference type="EMBL" id="JAGTTM010000002">
    <property type="protein sequence ID" value="MCC2028941.1"/>
    <property type="molecule type" value="Genomic_DNA"/>
</dbReference>
<name>A0A9X1LNL8_9MICO</name>
<feature type="transmembrane region" description="Helical" evidence="1">
    <location>
        <begin position="16"/>
        <end position="40"/>
    </location>
</feature>
<gene>
    <name evidence="2" type="ORF">KEC56_05325</name>
</gene>
<comment type="caution">
    <text evidence="2">The sequence shown here is derived from an EMBL/GenBank/DDBJ whole genome shotgun (WGS) entry which is preliminary data.</text>
</comment>
<protein>
    <submittedName>
        <fullName evidence="2">Uncharacterized protein</fullName>
    </submittedName>
</protein>
<keyword evidence="1" id="KW-1133">Transmembrane helix</keyword>
<proteinExistence type="predicted"/>
<organism evidence="2 3">
    <name type="scientific">Microbacterium tenebrionis</name>
    <dbReference type="NCBI Taxonomy" id="2830665"/>
    <lineage>
        <taxon>Bacteria</taxon>
        <taxon>Bacillati</taxon>
        <taxon>Actinomycetota</taxon>
        <taxon>Actinomycetes</taxon>
        <taxon>Micrococcales</taxon>
        <taxon>Microbacteriaceae</taxon>
        <taxon>Microbacterium</taxon>
    </lineage>
</organism>
<accession>A0A9X1LNL8</accession>
<reference evidence="2" key="1">
    <citation type="submission" date="2021-04" db="EMBL/GenBank/DDBJ databases">
        <title>Microbacterium tenobrionis sp. nov. and Microbacterium allomyrinae sp. nov., isolated from larvae of Tenobrio molitor and Allomyrina dichotoma, respectively.</title>
        <authorList>
            <person name="Lee S.D."/>
        </authorList>
    </citation>
    <scope>NUCLEOTIDE SEQUENCE</scope>
    <source>
        <strain evidence="2">YMB-B2</strain>
    </source>
</reference>
<dbReference type="RefSeq" id="WP_227530157.1">
    <property type="nucleotide sequence ID" value="NZ_JAGTTM010000002.1"/>
</dbReference>
<evidence type="ECO:0000313" key="2">
    <source>
        <dbReference type="EMBL" id="MCC2028941.1"/>
    </source>
</evidence>
<keyword evidence="1" id="KW-0472">Membrane</keyword>
<sequence>MTPAPEPTGDPVVDPLALVALCISIFAALVGLSALIWNIIAWVRSGHRVVVEIEAVVRNPGRSASWVGRRGRRGWAATSVPPSHVLYSVVFVKITARNVGRATVDIERFYFSVGKPAQNKNMSWTYDDDPPLPQRLEPGASASRECMLTNVEAFARREGRRRFRGAVELGDGTSRRSPLSFDLDARDRGAAFLATSTGQTLQTPAPSEA</sequence>
<evidence type="ECO:0000256" key="1">
    <source>
        <dbReference type="SAM" id="Phobius"/>
    </source>
</evidence>
<evidence type="ECO:0000313" key="3">
    <source>
        <dbReference type="Proteomes" id="UP001139289"/>
    </source>
</evidence>
<dbReference type="Proteomes" id="UP001139289">
    <property type="component" value="Unassembled WGS sequence"/>
</dbReference>